<comment type="catalytic activity">
    <reaction evidence="11">
        <text>ATP + H2O + cellular proteinSide 1 = ADP + phosphate + cellular proteinSide 2.</text>
        <dbReference type="EC" id="7.4.2.8"/>
    </reaction>
</comment>
<keyword evidence="2 11" id="KW-0813">Transport</keyword>
<sequence>MFGMFDSTKKALKRYKKVADKVMALEDVYKKMTEEELINQTVILKERLKNGETIDQILPEAFATVREASTRITGMTPYYVQVIGGIAIHEGNIAEMRTGEGKTLTSVMPAYLNALNGEGVHIVTVNEYLAKREAEGEIGNLFRYLGLTVGLNLRDYDRPQKKEAYACDVMYSTNAELGFDYLRDHMVLYHQDMVAQRGYPYAIIDEVDSILIDEARTPLIISGPAKATQNLYQQADRFVKSLADEDYELDVEANTVELSPSGITKAETMFSIDNLYDLKHVSLLHHINNALKANFTMFKDKEYMVQDGEVLIIDQFTGRILKGRQFSEGLHQALEAKEGVEVKKETVTVATITYQNFFRMYKKLSGMTGTAKTEEEEFIDIYNMQVIEIPTNKPVIREDAPDYFFVTAEEKYEALVSEVERRHQLGQPILIGTIAVETSEHLSMMLTKRRIRHEVLNAKNHEREAEIIAKAGQKGAVTIATNMAGRGTDIKLGEGVKELGGLAVLGSEKHDSRRIDNQLRGRAGRQGDPGFSRFYLSADDELLVRRGGETFKTVFERFKKLQGTGEPIQFKMISNIITGAQKRSEGNNSEIRKNVLKYDDVLRLQREIIYDQRTAVLKDESVESSVIQFIKDVVESEVDDYITPVGKNKFDIDDDGIITHFESFLFPKGTLDKETLEKFDEKEVVEYLKEVGIKLLQEKKTQVPIEIYNEFLKVIMLRVIDTYWMRHIDTMQELRQGVRLQSYGQQNPLIIYQREGKRIFDEMLYGISKDVARYACLGRIQVNVQREAVVKNTATNQGQDPNKKDKPKKIKVHSNQLPWNR</sequence>
<dbReference type="Pfam" id="PF07517">
    <property type="entry name" value="SecA_DEAD"/>
    <property type="match status" value="1"/>
</dbReference>
<dbReference type="AlphaFoldDB" id="A0A449BJN4"/>
<dbReference type="GO" id="GO:0005886">
    <property type="term" value="C:plasma membrane"/>
    <property type="evidence" value="ECO:0007669"/>
    <property type="project" value="UniProtKB-SubCell"/>
</dbReference>
<dbReference type="FunFam" id="3.90.1440.10:FF:000001">
    <property type="entry name" value="Preprotein translocase subunit SecA"/>
    <property type="match status" value="1"/>
</dbReference>
<dbReference type="PRINTS" id="PR00906">
    <property type="entry name" value="SECA"/>
</dbReference>
<dbReference type="FunFam" id="3.40.50.300:FF:000429">
    <property type="entry name" value="Preprotein translocase subunit SecA"/>
    <property type="match status" value="1"/>
</dbReference>
<dbReference type="GO" id="GO:0031522">
    <property type="term" value="C:cell envelope Sec protein transport complex"/>
    <property type="evidence" value="ECO:0007669"/>
    <property type="project" value="TreeGrafter"/>
</dbReference>
<dbReference type="SUPFAM" id="SSF81886">
    <property type="entry name" value="Helical scaffold and wing domains of SecA"/>
    <property type="match status" value="1"/>
</dbReference>
<dbReference type="Pfam" id="PF07516">
    <property type="entry name" value="SecA_SW"/>
    <property type="match status" value="1"/>
</dbReference>
<dbReference type="NCBIfam" id="TIGR00963">
    <property type="entry name" value="secA"/>
    <property type="match status" value="1"/>
</dbReference>
<dbReference type="InterPro" id="IPR001650">
    <property type="entry name" value="Helicase_C-like"/>
</dbReference>
<evidence type="ECO:0000256" key="1">
    <source>
        <dbReference type="ARBA" id="ARBA00007650"/>
    </source>
</evidence>
<feature type="binding site" evidence="11">
    <location>
        <position position="81"/>
    </location>
    <ligand>
        <name>ATP</name>
        <dbReference type="ChEBI" id="CHEBI:30616"/>
    </ligand>
</feature>
<keyword evidence="8 11" id="KW-1278">Translocase</keyword>
<dbReference type="InterPro" id="IPR000185">
    <property type="entry name" value="SecA"/>
</dbReference>
<dbReference type="InterPro" id="IPR020937">
    <property type="entry name" value="SecA_CS"/>
</dbReference>
<dbReference type="InterPro" id="IPR011116">
    <property type="entry name" value="SecA_Wing/Scaffold"/>
</dbReference>
<dbReference type="GO" id="GO:0017038">
    <property type="term" value="P:protein import"/>
    <property type="evidence" value="ECO:0007669"/>
    <property type="project" value="InterPro"/>
</dbReference>
<feature type="binding site" evidence="11">
    <location>
        <position position="489"/>
    </location>
    <ligand>
        <name>ATP</name>
        <dbReference type="ChEBI" id="CHEBI:30616"/>
    </ligand>
</feature>
<dbReference type="CDD" id="cd18803">
    <property type="entry name" value="SF2_C_secA"/>
    <property type="match status" value="1"/>
</dbReference>
<dbReference type="InterPro" id="IPR027417">
    <property type="entry name" value="P-loop_NTPase"/>
</dbReference>
<evidence type="ECO:0000256" key="6">
    <source>
        <dbReference type="ARBA" id="ARBA00022840"/>
    </source>
</evidence>
<dbReference type="PROSITE" id="PS01312">
    <property type="entry name" value="SECA"/>
    <property type="match status" value="1"/>
</dbReference>
<comment type="similarity">
    <text evidence="1 11 12">Belongs to the SecA family.</text>
</comment>
<evidence type="ECO:0000256" key="12">
    <source>
        <dbReference type="RuleBase" id="RU003874"/>
    </source>
</evidence>
<feature type="domain" description="Helicase ATP-binding" evidence="14">
    <location>
        <begin position="83"/>
        <end position="242"/>
    </location>
</feature>
<dbReference type="HAMAP" id="MF_01382">
    <property type="entry name" value="SecA"/>
    <property type="match status" value="1"/>
</dbReference>
<dbReference type="GO" id="GO:0005829">
    <property type="term" value="C:cytosol"/>
    <property type="evidence" value="ECO:0007669"/>
    <property type="project" value="TreeGrafter"/>
</dbReference>
<dbReference type="Proteomes" id="UP000290909">
    <property type="component" value="Chromosome"/>
</dbReference>
<keyword evidence="7 11" id="KW-0653">Protein transport</keyword>
<evidence type="ECO:0000256" key="5">
    <source>
        <dbReference type="ARBA" id="ARBA00022741"/>
    </source>
</evidence>
<protein>
    <recommendedName>
        <fullName evidence="11 12">Protein translocase subunit SecA</fullName>
        <ecNumber evidence="11">7.4.2.8</ecNumber>
    </recommendedName>
</protein>
<keyword evidence="18" id="KW-1185">Reference proteome</keyword>
<dbReference type="GO" id="GO:0005524">
    <property type="term" value="F:ATP binding"/>
    <property type="evidence" value="ECO:0007669"/>
    <property type="project" value="UniProtKB-UniRule"/>
</dbReference>
<keyword evidence="4 11" id="KW-0963">Cytoplasm</keyword>
<comment type="subcellular location">
    <subcellularLocation>
        <location evidence="11">Cell membrane</location>
        <topology evidence="11">Peripheral membrane protein</topology>
        <orientation evidence="11">Cytoplasmic side</orientation>
    </subcellularLocation>
    <subcellularLocation>
        <location evidence="11">Cytoplasm</location>
    </subcellularLocation>
    <text evidence="11">Distribution is 50-50.</text>
</comment>
<dbReference type="InterPro" id="IPR011115">
    <property type="entry name" value="SecA_DEAD"/>
</dbReference>
<evidence type="ECO:0000259" key="16">
    <source>
        <dbReference type="PROSITE" id="PS51196"/>
    </source>
</evidence>
<dbReference type="SUPFAM" id="SSF52540">
    <property type="entry name" value="P-loop containing nucleoside triphosphate hydrolases"/>
    <property type="match status" value="2"/>
</dbReference>
<dbReference type="GO" id="GO:0043952">
    <property type="term" value="P:protein transport by the Sec complex"/>
    <property type="evidence" value="ECO:0007669"/>
    <property type="project" value="TreeGrafter"/>
</dbReference>
<evidence type="ECO:0000256" key="7">
    <source>
        <dbReference type="ARBA" id="ARBA00022927"/>
    </source>
</evidence>
<dbReference type="Gene3D" id="3.90.1440.10">
    <property type="entry name" value="SecA, preprotein cross-linking domain"/>
    <property type="match status" value="1"/>
</dbReference>
<keyword evidence="9 11" id="KW-0811">Translocation</keyword>
<organism evidence="17 18">
    <name type="scientific">Acholeplasma hippikon</name>
    <dbReference type="NCBI Taxonomy" id="264636"/>
    <lineage>
        <taxon>Bacteria</taxon>
        <taxon>Bacillati</taxon>
        <taxon>Mycoplasmatota</taxon>
        <taxon>Mollicutes</taxon>
        <taxon>Acholeplasmatales</taxon>
        <taxon>Acholeplasmataceae</taxon>
        <taxon>Acholeplasma</taxon>
    </lineage>
</organism>
<dbReference type="SMART" id="SM00958">
    <property type="entry name" value="SecA_PP_bind"/>
    <property type="match status" value="1"/>
</dbReference>
<dbReference type="CDD" id="cd17928">
    <property type="entry name" value="DEXDc_SecA"/>
    <property type="match status" value="1"/>
</dbReference>
<comment type="function">
    <text evidence="11">Part of the Sec protein translocase complex. Interacts with the SecYEG preprotein conducting channel. Has a central role in coupling the hydrolysis of ATP to the transfer of proteins into and across the cell membrane, serving as an ATP-driven molecular motor driving the stepwise translocation of polypeptide chains across the membrane.</text>
</comment>
<evidence type="ECO:0000256" key="10">
    <source>
        <dbReference type="ARBA" id="ARBA00023136"/>
    </source>
</evidence>
<dbReference type="PROSITE" id="PS51192">
    <property type="entry name" value="HELICASE_ATP_BIND_1"/>
    <property type="match status" value="1"/>
</dbReference>
<keyword evidence="5 11" id="KW-0547">Nucleotide-binding</keyword>
<evidence type="ECO:0000259" key="14">
    <source>
        <dbReference type="PROSITE" id="PS51192"/>
    </source>
</evidence>
<dbReference type="PROSITE" id="PS51196">
    <property type="entry name" value="SECA_MOTOR_DEAD"/>
    <property type="match status" value="1"/>
</dbReference>
<feature type="domain" description="SecA family profile" evidence="16">
    <location>
        <begin position="1"/>
        <end position="567"/>
    </location>
</feature>
<gene>
    <name evidence="11 17" type="primary">secA</name>
    <name evidence="17" type="ORF">NCTC10172_00682</name>
</gene>
<evidence type="ECO:0000256" key="8">
    <source>
        <dbReference type="ARBA" id="ARBA00022967"/>
    </source>
</evidence>
<dbReference type="STRING" id="1408416.GCA_000702765_00088"/>
<dbReference type="Pfam" id="PF21090">
    <property type="entry name" value="P-loop_SecA"/>
    <property type="match status" value="2"/>
</dbReference>
<dbReference type="InterPro" id="IPR014001">
    <property type="entry name" value="Helicase_ATP-bd"/>
</dbReference>
<dbReference type="PROSITE" id="PS51194">
    <property type="entry name" value="HELICASE_CTER"/>
    <property type="match status" value="1"/>
</dbReference>
<evidence type="ECO:0000313" key="17">
    <source>
        <dbReference type="EMBL" id="VEU82662.1"/>
    </source>
</evidence>
<dbReference type="InterPro" id="IPR036670">
    <property type="entry name" value="SecA_X-link_sf"/>
</dbReference>
<feature type="binding site" evidence="11">
    <location>
        <begin position="99"/>
        <end position="103"/>
    </location>
    <ligand>
        <name>ATP</name>
        <dbReference type="ChEBI" id="CHEBI:30616"/>
    </ligand>
</feature>
<evidence type="ECO:0000256" key="3">
    <source>
        <dbReference type="ARBA" id="ARBA00022475"/>
    </source>
</evidence>
<dbReference type="EC" id="7.4.2.8" evidence="11"/>
<keyword evidence="10 11" id="KW-0472">Membrane</keyword>
<dbReference type="Gene3D" id="1.10.3060.10">
    <property type="entry name" value="Helical scaffold and wing domains of SecA"/>
    <property type="match status" value="1"/>
</dbReference>
<accession>A0A449BJN4</accession>
<reference evidence="17 18" key="1">
    <citation type="submission" date="2019-01" db="EMBL/GenBank/DDBJ databases">
        <authorList>
            <consortium name="Pathogen Informatics"/>
        </authorList>
    </citation>
    <scope>NUCLEOTIDE SEQUENCE [LARGE SCALE GENOMIC DNA]</scope>
    <source>
        <strain evidence="17 18">NCTC10172</strain>
    </source>
</reference>
<evidence type="ECO:0000256" key="11">
    <source>
        <dbReference type="HAMAP-Rule" id="MF_01382"/>
    </source>
</evidence>
<proteinExistence type="inferred from homology"/>
<evidence type="ECO:0000256" key="4">
    <source>
        <dbReference type="ARBA" id="ARBA00022490"/>
    </source>
</evidence>
<dbReference type="InterPro" id="IPR011130">
    <property type="entry name" value="SecA_preprotein_X-link_dom"/>
</dbReference>
<evidence type="ECO:0000313" key="18">
    <source>
        <dbReference type="Proteomes" id="UP000290909"/>
    </source>
</evidence>
<dbReference type="KEGG" id="ahk:NCTC10172_00682"/>
<keyword evidence="6 11" id="KW-0067">ATP-binding</keyword>
<dbReference type="SMART" id="SM00957">
    <property type="entry name" value="SecA_DEAD"/>
    <property type="match status" value="1"/>
</dbReference>
<comment type="subunit">
    <text evidence="11">Monomer and homodimer. Part of the essential Sec protein translocation apparatus which comprises SecA, SecYEG and auxiliary proteins SecDF. Other proteins may also be involved.</text>
</comment>
<dbReference type="Pfam" id="PF01043">
    <property type="entry name" value="SecA_PP_bind"/>
    <property type="match status" value="1"/>
</dbReference>
<dbReference type="SUPFAM" id="SSF81767">
    <property type="entry name" value="Pre-protein crosslinking domain of SecA"/>
    <property type="match status" value="1"/>
</dbReference>
<feature type="domain" description="Helicase C-terminal" evidence="15">
    <location>
        <begin position="407"/>
        <end position="584"/>
    </location>
</feature>
<dbReference type="InterPro" id="IPR044722">
    <property type="entry name" value="SecA_SF2_C"/>
</dbReference>
<dbReference type="GO" id="GO:0008564">
    <property type="term" value="F:protein-exporting ATPase activity"/>
    <property type="evidence" value="ECO:0007669"/>
    <property type="project" value="UniProtKB-EC"/>
</dbReference>
<dbReference type="Gene3D" id="3.40.50.300">
    <property type="entry name" value="P-loop containing nucleotide triphosphate hydrolases"/>
    <property type="match status" value="3"/>
</dbReference>
<dbReference type="NCBIfam" id="NF006630">
    <property type="entry name" value="PRK09200.1"/>
    <property type="match status" value="1"/>
</dbReference>
<feature type="region of interest" description="Disordered" evidence="13">
    <location>
        <begin position="794"/>
        <end position="821"/>
    </location>
</feature>
<name>A0A449BJN4_9MOLU</name>
<keyword evidence="3 11" id="KW-1003">Cell membrane</keyword>
<dbReference type="PANTHER" id="PTHR30612">
    <property type="entry name" value="SECA INNER MEMBRANE COMPONENT OF SEC PROTEIN SECRETION SYSTEM"/>
    <property type="match status" value="1"/>
</dbReference>
<dbReference type="GO" id="GO:0006605">
    <property type="term" value="P:protein targeting"/>
    <property type="evidence" value="ECO:0007669"/>
    <property type="project" value="UniProtKB-UniRule"/>
</dbReference>
<evidence type="ECO:0000256" key="9">
    <source>
        <dbReference type="ARBA" id="ARBA00023010"/>
    </source>
</evidence>
<dbReference type="EMBL" id="LR215050">
    <property type="protein sequence ID" value="VEU82662.1"/>
    <property type="molecule type" value="Genomic_DNA"/>
</dbReference>
<evidence type="ECO:0000259" key="15">
    <source>
        <dbReference type="PROSITE" id="PS51194"/>
    </source>
</evidence>
<evidence type="ECO:0000256" key="13">
    <source>
        <dbReference type="SAM" id="MobiDB-lite"/>
    </source>
</evidence>
<dbReference type="PANTHER" id="PTHR30612:SF0">
    <property type="entry name" value="CHLOROPLAST PROTEIN-TRANSPORTING ATPASE"/>
    <property type="match status" value="1"/>
</dbReference>
<dbReference type="RefSeq" id="WP_035368163.1">
    <property type="nucleotide sequence ID" value="NZ_LR215050.1"/>
</dbReference>
<evidence type="ECO:0000256" key="2">
    <source>
        <dbReference type="ARBA" id="ARBA00022448"/>
    </source>
</evidence>
<dbReference type="InterPro" id="IPR036266">
    <property type="entry name" value="SecA_Wing/Scaffold_sf"/>
</dbReference>
<dbReference type="InterPro" id="IPR014018">
    <property type="entry name" value="SecA_motor_DEAD"/>
</dbReference>
<dbReference type="GO" id="GO:0065002">
    <property type="term" value="P:intracellular protein transmembrane transport"/>
    <property type="evidence" value="ECO:0007669"/>
    <property type="project" value="UniProtKB-UniRule"/>
</dbReference>